<sequence>MCITNLPIILKSVVILREEDDENAGKVKKIIIFPSENAAADITDEGSRGADNLTIDNLPAKQLNAPAEVVFQNIEDNSDFASDDNLPLSRSVNLQKKKKIDGKTGEYITQRILEKLEADGLDVQKCRGQSYDNGSNMAGIYKEV</sequence>
<evidence type="ECO:0008006" key="3">
    <source>
        <dbReference type="Google" id="ProtNLM"/>
    </source>
</evidence>
<proteinExistence type="predicted"/>
<protein>
    <recommendedName>
        <fullName evidence="3">DUF4371 domain-containing protein</fullName>
    </recommendedName>
</protein>
<organism evidence="1 2">
    <name type="scientific">Brassicogethes aeneus</name>
    <name type="common">Rape pollen beetle</name>
    <name type="synonym">Meligethes aeneus</name>
    <dbReference type="NCBI Taxonomy" id="1431903"/>
    <lineage>
        <taxon>Eukaryota</taxon>
        <taxon>Metazoa</taxon>
        <taxon>Ecdysozoa</taxon>
        <taxon>Arthropoda</taxon>
        <taxon>Hexapoda</taxon>
        <taxon>Insecta</taxon>
        <taxon>Pterygota</taxon>
        <taxon>Neoptera</taxon>
        <taxon>Endopterygota</taxon>
        <taxon>Coleoptera</taxon>
        <taxon>Polyphaga</taxon>
        <taxon>Cucujiformia</taxon>
        <taxon>Nitidulidae</taxon>
        <taxon>Meligethinae</taxon>
        <taxon>Brassicogethes</taxon>
    </lineage>
</organism>
<dbReference type="EMBL" id="OV121134">
    <property type="protein sequence ID" value="CAH0552581.1"/>
    <property type="molecule type" value="Genomic_DNA"/>
</dbReference>
<name>A0A9P0AYH5_BRAAE</name>
<evidence type="ECO:0000313" key="2">
    <source>
        <dbReference type="Proteomes" id="UP001154078"/>
    </source>
</evidence>
<keyword evidence="2" id="KW-1185">Reference proteome</keyword>
<dbReference type="OrthoDB" id="6743118at2759"/>
<reference evidence="1" key="1">
    <citation type="submission" date="2021-12" db="EMBL/GenBank/DDBJ databases">
        <authorList>
            <person name="King R."/>
        </authorList>
    </citation>
    <scope>NUCLEOTIDE SEQUENCE</scope>
</reference>
<evidence type="ECO:0000313" key="1">
    <source>
        <dbReference type="EMBL" id="CAH0552581.1"/>
    </source>
</evidence>
<dbReference type="AlphaFoldDB" id="A0A9P0AYH5"/>
<dbReference type="Proteomes" id="UP001154078">
    <property type="component" value="Chromosome 3"/>
</dbReference>
<gene>
    <name evidence="1" type="ORF">MELIAE_LOCUS4771</name>
</gene>
<accession>A0A9P0AYH5</accession>